<dbReference type="CDD" id="cd14688">
    <property type="entry name" value="bZIP_YAP"/>
    <property type="match status" value="1"/>
</dbReference>
<dbReference type="Gene3D" id="1.20.5.170">
    <property type="match status" value="1"/>
</dbReference>
<evidence type="ECO:0000313" key="3">
    <source>
        <dbReference type="EMBL" id="KAK0557704.1"/>
    </source>
</evidence>
<feature type="compositionally biased region" description="Polar residues" evidence="1">
    <location>
        <begin position="478"/>
        <end position="490"/>
    </location>
</feature>
<dbReference type="Pfam" id="PF00170">
    <property type="entry name" value="bZIP_1"/>
    <property type="match status" value="1"/>
</dbReference>
<comment type="caution">
    <text evidence="3">The sequence shown here is derived from an EMBL/GenBank/DDBJ whole genome shotgun (WGS) entry which is preliminary data.</text>
</comment>
<dbReference type="InterPro" id="IPR021833">
    <property type="entry name" value="DUF3425"/>
</dbReference>
<dbReference type="InterPro" id="IPR004827">
    <property type="entry name" value="bZIP"/>
</dbReference>
<dbReference type="Proteomes" id="UP001176517">
    <property type="component" value="Unassembled WGS sequence"/>
</dbReference>
<evidence type="ECO:0000256" key="1">
    <source>
        <dbReference type="SAM" id="MobiDB-lite"/>
    </source>
</evidence>
<protein>
    <recommendedName>
        <fullName evidence="2">BZIP domain-containing protein</fullName>
    </recommendedName>
</protein>
<accession>A0AAN6H134</accession>
<dbReference type="EMBL" id="JAPDMZ010000003">
    <property type="protein sequence ID" value="KAK0557704.1"/>
    <property type="molecule type" value="Genomic_DNA"/>
</dbReference>
<feature type="compositionally biased region" description="Pro residues" evidence="1">
    <location>
        <begin position="47"/>
        <end position="57"/>
    </location>
</feature>
<dbReference type="PANTHER" id="PTHR38116:SF9">
    <property type="entry name" value="BZIP DOMAIN-CONTAINING PROTEIN"/>
    <property type="match status" value="1"/>
</dbReference>
<feature type="compositionally biased region" description="Low complexity" evidence="1">
    <location>
        <begin position="439"/>
        <end position="455"/>
    </location>
</feature>
<proteinExistence type="predicted"/>
<feature type="region of interest" description="Disordered" evidence="1">
    <location>
        <begin position="270"/>
        <end position="302"/>
    </location>
</feature>
<feature type="region of interest" description="Disordered" evidence="1">
    <location>
        <begin position="243"/>
        <end position="262"/>
    </location>
</feature>
<feature type="domain" description="BZIP" evidence="2">
    <location>
        <begin position="76"/>
        <end position="91"/>
    </location>
</feature>
<feature type="compositionally biased region" description="Gly residues" evidence="1">
    <location>
        <begin position="523"/>
        <end position="533"/>
    </location>
</feature>
<feature type="compositionally biased region" description="Basic residues" evidence="1">
    <location>
        <begin position="75"/>
        <end position="88"/>
    </location>
</feature>
<organism evidence="3 4">
    <name type="scientific">Tilletia horrida</name>
    <dbReference type="NCBI Taxonomy" id="155126"/>
    <lineage>
        <taxon>Eukaryota</taxon>
        <taxon>Fungi</taxon>
        <taxon>Dikarya</taxon>
        <taxon>Basidiomycota</taxon>
        <taxon>Ustilaginomycotina</taxon>
        <taxon>Exobasidiomycetes</taxon>
        <taxon>Tilletiales</taxon>
        <taxon>Tilletiaceae</taxon>
        <taxon>Tilletia</taxon>
    </lineage>
</organism>
<evidence type="ECO:0000313" key="4">
    <source>
        <dbReference type="Proteomes" id="UP001176517"/>
    </source>
</evidence>
<name>A0AAN6H134_9BASI</name>
<gene>
    <name evidence="3" type="ORF">OC846_000271</name>
</gene>
<feature type="compositionally biased region" description="Polar residues" evidence="1">
    <location>
        <begin position="29"/>
        <end position="39"/>
    </location>
</feature>
<feature type="compositionally biased region" description="Basic and acidic residues" evidence="1">
    <location>
        <begin position="403"/>
        <end position="413"/>
    </location>
</feature>
<feature type="region of interest" description="Disordered" evidence="1">
    <location>
        <begin position="387"/>
        <end position="414"/>
    </location>
</feature>
<dbReference type="Pfam" id="PF11905">
    <property type="entry name" value="DUF3425"/>
    <property type="match status" value="1"/>
</dbReference>
<dbReference type="SUPFAM" id="SSF57959">
    <property type="entry name" value="Leucine zipper domain"/>
    <property type="match status" value="1"/>
</dbReference>
<sequence>MGPNNASLDKQQTTAFRHPKPLKGKGKQASDSSHSNDSGLHQAGPSGSPPDLDPSPPGILASTTGAPVAGEEKKTRKQVQNRTAQRRYRGRQAEYVKQLETEIALLKADPEFRESAKDEWIKKLLEDNRQLKAFILGPHRITLTESIDLLLRKSYALENGVLQPFISSPVIEAGAVLADGPSAYDQSGQFNTTADNTLGFADDSLIGQQGSQHLMHAGNLLGTDTGGGGASTSQAQGTTAENNIHHNSTFSGMPTASHTRNQSFSIPDASAATQTAQAYPSQQVPSTRASTSDLHASTSSAAVASEPVIDQYSLRLPPSAAQPPNPISFAGFNHFLSSSAALGNGLGVGIPWQAHADNADQFARTGTSAATTSMAPSMLSHQLHASVFNPSSSTHNNTSHTDTNLDHSGHHYGGEVQTLNRQYPQLTGSSFSASLQHHGPTGSSQQTQQQPSRTGGLVGNSDNNSAEDASRASGSVHRVSTSTTGASQYTPPKPPEDGPPMAQKRRVGGYLGMNHDESTQSGLPGGQSGGDGGPSPIHVLPAQLYAQREQLSAMIRHVFEAPGQPNVDFSSADFSYEPFKHRLEPIFRFCWSWAMAIWPDEPEMEVAGMAWIIFLFSNAAVNFYLQLPEFLRPTREQQSLPHEAAVMFVPWKELRNQMVLLDGFVNFRIVGELVNCTCLQAGQYKPNAGPIGAPKPASEYGAMRHIKELTYFDESFIPFDHLIDIDNWRLSRDAISRFPQVEIPERLIESGDVRKRKEQAWAEKKSAHASLPT</sequence>
<feature type="compositionally biased region" description="Basic residues" evidence="1">
    <location>
        <begin position="17"/>
        <end position="26"/>
    </location>
</feature>
<dbReference type="GO" id="GO:0003700">
    <property type="term" value="F:DNA-binding transcription factor activity"/>
    <property type="evidence" value="ECO:0007669"/>
    <property type="project" value="InterPro"/>
</dbReference>
<feature type="compositionally biased region" description="Low complexity" evidence="1">
    <location>
        <begin position="389"/>
        <end position="402"/>
    </location>
</feature>
<feature type="region of interest" description="Disordered" evidence="1">
    <location>
        <begin position="217"/>
        <end position="237"/>
    </location>
</feature>
<dbReference type="InterPro" id="IPR046347">
    <property type="entry name" value="bZIP_sf"/>
</dbReference>
<dbReference type="AlphaFoldDB" id="A0AAN6H134"/>
<keyword evidence="4" id="KW-1185">Reference proteome</keyword>
<dbReference type="PANTHER" id="PTHR38116">
    <property type="entry name" value="CHROMOSOME 7, WHOLE GENOME SHOTGUN SEQUENCE"/>
    <property type="match status" value="1"/>
</dbReference>
<dbReference type="PROSITE" id="PS00036">
    <property type="entry name" value="BZIP_BASIC"/>
    <property type="match status" value="1"/>
</dbReference>
<feature type="region of interest" description="Disordered" evidence="1">
    <location>
        <begin position="1"/>
        <end position="88"/>
    </location>
</feature>
<evidence type="ECO:0000259" key="2">
    <source>
        <dbReference type="PROSITE" id="PS00036"/>
    </source>
</evidence>
<feature type="region of interest" description="Disordered" evidence="1">
    <location>
        <begin position="430"/>
        <end position="536"/>
    </location>
</feature>
<feature type="compositionally biased region" description="Polar residues" evidence="1">
    <location>
        <begin position="1"/>
        <end position="15"/>
    </location>
</feature>
<reference evidence="3" key="1">
    <citation type="journal article" date="2023" name="PhytoFront">
        <title>Draft Genome Resources of Seven Strains of Tilletia horrida, Causal Agent of Kernel Smut of Rice.</title>
        <authorList>
            <person name="Khanal S."/>
            <person name="Antony Babu S."/>
            <person name="Zhou X.G."/>
        </authorList>
    </citation>
    <scope>NUCLEOTIDE SEQUENCE</scope>
    <source>
        <strain evidence="3">TX6</strain>
    </source>
</reference>